<dbReference type="eggNOG" id="ENOG5033AYS">
    <property type="taxonomic scope" value="Bacteria"/>
</dbReference>
<reference evidence="1 2" key="1">
    <citation type="journal article" date="2011" name="Stand. Genomic Sci.">
        <title>Non-contiguous finished genome sequence and contextual data of the filamentous soil bacterium Ktedonobacter racemifer type strain (SOSP1-21).</title>
        <authorList>
            <person name="Chang Y.J."/>
            <person name="Land M."/>
            <person name="Hauser L."/>
            <person name="Chertkov O."/>
            <person name="Del Rio T.G."/>
            <person name="Nolan M."/>
            <person name="Copeland A."/>
            <person name="Tice H."/>
            <person name="Cheng J.F."/>
            <person name="Lucas S."/>
            <person name="Han C."/>
            <person name="Goodwin L."/>
            <person name="Pitluck S."/>
            <person name="Ivanova N."/>
            <person name="Ovchinikova G."/>
            <person name="Pati A."/>
            <person name="Chen A."/>
            <person name="Palaniappan K."/>
            <person name="Mavromatis K."/>
            <person name="Liolios K."/>
            <person name="Brettin T."/>
            <person name="Fiebig A."/>
            <person name="Rohde M."/>
            <person name="Abt B."/>
            <person name="Goker M."/>
            <person name="Detter J.C."/>
            <person name="Woyke T."/>
            <person name="Bristow J."/>
            <person name="Eisen J.A."/>
            <person name="Markowitz V."/>
            <person name="Hugenholtz P."/>
            <person name="Kyrpides N.C."/>
            <person name="Klenk H.P."/>
            <person name="Lapidus A."/>
        </authorList>
    </citation>
    <scope>NUCLEOTIDE SEQUENCE [LARGE SCALE GENOMIC DNA]</scope>
    <source>
        <strain evidence="2">DSM 44963</strain>
    </source>
</reference>
<protein>
    <submittedName>
        <fullName evidence="1">Uncharacterized protein</fullName>
    </submittedName>
</protein>
<keyword evidence="2" id="KW-1185">Reference proteome</keyword>
<comment type="caution">
    <text evidence="1">The sequence shown here is derived from an EMBL/GenBank/DDBJ whole genome shotgun (WGS) entry which is preliminary data.</text>
</comment>
<evidence type="ECO:0000313" key="1">
    <source>
        <dbReference type="EMBL" id="EFH83174.1"/>
    </source>
</evidence>
<dbReference type="RefSeq" id="WP_007913687.1">
    <property type="nucleotide sequence ID" value="NZ_ADVG01000003.1"/>
</dbReference>
<dbReference type="Proteomes" id="UP000004508">
    <property type="component" value="Unassembled WGS sequence"/>
</dbReference>
<evidence type="ECO:0000313" key="2">
    <source>
        <dbReference type="Proteomes" id="UP000004508"/>
    </source>
</evidence>
<proteinExistence type="predicted"/>
<dbReference type="STRING" id="485913.Krac_4110"/>
<name>D6TY94_KTERA</name>
<dbReference type="EMBL" id="ADVG01000003">
    <property type="protein sequence ID" value="EFH83174.1"/>
    <property type="molecule type" value="Genomic_DNA"/>
</dbReference>
<sequence>MRTEHTQMRYVIRVKGHLDPFWQEWFEPLSITHESNGITRLAGPIPDQAALYGVLLRMCDLGLTLLSLEASTPPWAPEG</sequence>
<dbReference type="InParanoid" id="D6TY94"/>
<dbReference type="AlphaFoldDB" id="D6TY94"/>
<accession>D6TY94</accession>
<organism evidence="1 2">
    <name type="scientific">Ktedonobacter racemifer DSM 44963</name>
    <dbReference type="NCBI Taxonomy" id="485913"/>
    <lineage>
        <taxon>Bacteria</taxon>
        <taxon>Bacillati</taxon>
        <taxon>Chloroflexota</taxon>
        <taxon>Ktedonobacteria</taxon>
        <taxon>Ktedonobacterales</taxon>
        <taxon>Ktedonobacteraceae</taxon>
        <taxon>Ktedonobacter</taxon>
    </lineage>
</organism>
<gene>
    <name evidence="1" type="ORF">Krac_4110</name>
</gene>